<name>A0AAV2S5R5_MEGNR</name>
<gene>
    <name evidence="2" type="ORF">MNOR_LOCUS33486</name>
</gene>
<feature type="non-terminal residue" evidence="2">
    <location>
        <position position="622"/>
    </location>
</feature>
<protein>
    <submittedName>
        <fullName evidence="2">Uncharacterized protein</fullName>
    </submittedName>
</protein>
<organism evidence="2 3">
    <name type="scientific">Meganyctiphanes norvegica</name>
    <name type="common">Northern krill</name>
    <name type="synonym">Thysanopoda norvegica</name>
    <dbReference type="NCBI Taxonomy" id="48144"/>
    <lineage>
        <taxon>Eukaryota</taxon>
        <taxon>Metazoa</taxon>
        <taxon>Ecdysozoa</taxon>
        <taxon>Arthropoda</taxon>
        <taxon>Crustacea</taxon>
        <taxon>Multicrustacea</taxon>
        <taxon>Malacostraca</taxon>
        <taxon>Eumalacostraca</taxon>
        <taxon>Eucarida</taxon>
        <taxon>Euphausiacea</taxon>
        <taxon>Euphausiidae</taxon>
        <taxon>Meganyctiphanes</taxon>
    </lineage>
</organism>
<dbReference type="Proteomes" id="UP001497623">
    <property type="component" value="Unassembled WGS sequence"/>
</dbReference>
<evidence type="ECO:0000313" key="3">
    <source>
        <dbReference type="Proteomes" id="UP001497623"/>
    </source>
</evidence>
<keyword evidence="3" id="KW-1185">Reference proteome</keyword>
<accession>A0AAV2S5R5</accession>
<proteinExistence type="predicted"/>
<dbReference type="EMBL" id="CAXKWB010048483">
    <property type="protein sequence ID" value="CAL4166667.1"/>
    <property type="molecule type" value="Genomic_DNA"/>
</dbReference>
<comment type="caution">
    <text evidence="2">The sequence shown here is derived from an EMBL/GenBank/DDBJ whole genome shotgun (WGS) entry which is preliminary data.</text>
</comment>
<dbReference type="AlphaFoldDB" id="A0AAV2S5R5"/>
<feature type="region of interest" description="Disordered" evidence="1">
    <location>
        <begin position="301"/>
        <end position="325"/>
    </location>
</feature>
<evidence type="ECO:0000313" key="2">
    <source>
        <dbReference type="EMBL" id="CAL4166667.1"/>
    </source>
</evidence>
<sequence length="622" mass="71775">MSEISKFGNKTSILDTKNSQEKSQKHKNNCFIYNIDHEESDMDSSDEVSDAITEQTVNKDKPQAELYTNLLFPYANCLKEICDNTELDPNEHDENKSSTKLFDQLSRDQILYPYACLLRDLHNMVQQNTGQSVSKDKVANDKKGDYEVAEVMKDLHFQRSFVNMGDDNDMSNLHSNVDTSFSDSIKGIYMQHKETLYHREPQSLYNNFNGIGKILASEMPPPVYENPSCELQSSAFLQQISNVISEGKYPLNSYKHNEQINDLNFSNLSVEKFGDIIHRLPEQNPKNTHDTMNLSVEFPSEEDDYADEREEKGNQNQSPLNDLNIEHLNNESLKKSRSTIDDNSYRLSQMLHERYDNISSVDTLGVFTPEEASRQILKFATDDDHTRIAKRSSSSMASAPSIVNTGKNIYSRKRGKPQNSHKRKIKLELHTPKDIIIKEEDIKEESILEKDEHYICSSISKFMTTEILSGDFKRQGNSKENDNQYYMYENGSFNMEKNICSFKDGFQTSDGHHELQEVSVKSEKSLKEPNNIRVDRYKQDDRNSFSSVENVKLDKEPSFLLQEYLSKKDKESIIYKNDTVVSGSILQKYLQRNYLEREDTGNNKIGRDELQTCLEKEICLSQ</sequence>
<reference evidence="2 3" key="1">
    <citation type="submission" date="2024-05" db="EMBL/GenBank/DDBJ databases">
        <authorList>
            <person name="Wallberg A."/>
        </authorList>
    </citation>
    <scope>NUCLEOTIDE SEQUENCE [LARGE SCALE GENOMIC DNA]</scope>
</reference>
<evidence type="ECO:0000256" key="1">
    <source>
        <dbReference type="SAM" id="MobiDB-lite"/>
    </source>
</evidence>